<dbReference type="PANTHER" id="PTHR18884">
    <property type="entry name" value="SEPTIN"/>
    <property type="match status" value="1"/>
</dbReference>
<feature type="compositionally biased region" description="Low complexity" evidence="2">
    <location>
        <begin position="74"/>
        <end position="85"/>
    </location>
</feature>
<keyword evidence="1" id="KW-0547">Nucleotide-binding</keyword>
<feature type="compositionally biased region" description="Basic and acidic residues" evidence="2">
    <location>
        <begin position="41"/>
        <end position="50"/>
    </location>
</feature>
<keyword evidence="3" id="KW-0472">Membrane</keyword>
<dbReference type="Proteomes" id="UP000431533">
    <property type="component" value="Unassembled WGS sequence"/>
</dbReference>
<gene>
    <name evidence="5" type="primary">SEPT1</name>
    <name evidence="5" type="ORF">LHYA1_G002661</name>
</gene>
<dbReference type="InterPro" id="IPR025662">
    <property type="entry name" value="Sigma_54_int_dom_ATP-bd_1"/>
</dbReference>
<proteinExistence type="inferred from homology"/>
<evidence type="ECO:0000313" key="6">
    <source>
        <dbReference type="Proteomes" id="UP000431533"/>
    </source>
</evidence>
<evidence type="ECO:0000256" key="1">
    <source>
        <dbReference type="RuleBase" id="RU004560"/>
    </source>
</evidence>
<dbReference type="Pfam" id="PF20571">
    <property type="entry name" value="DUF6780"/>
    <property type="match status" value="1"/>
</dbReference>
<keyword evidence="6" id="KW-1185">Reference proteome</keyword>
<protein>
    <submittedName>
        <fullName evidence="5">Septin-1</fullName>
    </submittedName>
</protein>
<keyword evidence="1" id="KW-0342">GTP-binding</keyword>
<evidence type="ECO:0000313" key="5">
    <source>
        <dbReference type="EMBL" id="TVY29181.1"/>
    </source>
</evidence>
<feature type="region of interest" description="Disordered" evidence="2">
    <location>
        <begin position="1"/>
        <end position="204"/>
    </location>
</feature>
<name>A0A8H8R7S2_9HELO</name>
<dbReference type="InterPro" id="IPR030379">
    <property type="entry name" value="G_SEPTIN_dom"/>
</dbReference>
<dbReference type="RefSeq" id="XP_031007969.1">
    <property type="nucleotide sequence ID" value="XM_031147636.1"/>
</dbReference>
<feature type="transmembrane region" description="Helical" evidence="3">
    <location>
        <begin position="670"/>
        <end position="689"/>
    </location>
</feature>
<dbReference type="Pfam" id="PF00735">
    <property type="entry name" value="Septin"/>
    <property type="match status" value="1"/>
</dbReference>
<sequence length="717" mass="79486">MRPLPGEDAYTGRSRSTSFADNETTPLATRNQPPQMTYFLADEKTMEESLSHSYSPSPTSKQRESSKDSTYGVESLESTISSISQDSDDSEDKLRHARRNWKKNLGQPRPRSSDEDLSSIASESRNASPLPHHQRRPSQITISRPFTPLSFGSPAPPSFMSSPDSRRASDAGSYMDEVTSQAIASSGDEERDELAESGSAPQLVMPSIKMPSRRPFTERGKNMGRLKVLIAGDSGVGKTSLIKSIVQVCEDIVHVDPLSPQSISIPETRRKSSRSKSRSGVEMQSTSQITEIYASTRAYPSWWSDLEESRILRRRKSLGDSVLERNLCFVDTPGYGHKTSCLECITPVVDYVESHFKKATSLDTLSEPDMINMLSGNGGSQVDLVLYVITQRIRPVDIEYLRRLSHLTNIIPILSQTDILSSTDISALKENITSELSASNIRTFQFGPSAEGHRISSPYAISTTPSKDHDTMDASLLMSPDYVSPLVPSDLHTLVSQIFEPSSISWLRHSAAKKFITWRDTSSALTIPQSLASPTSSFQNLTRPSVSYALARINDHTQREERLSQIRLANWAADLQRSLQNERIRFETLARSERAVWLTERLGECVLDGSIVPVSETGKGLVKMVADEGSYSRKKPKEAGRRMEMGVGMDRADPLGLLQLNAEMKRRGWVAVRVLGGFGILGGLAWWVVGTWQGAEETRIWGVGVRDWLDFGVGMGF</sequence>
<dbReference type="SUPFAM" id="SSF52540">
    <property type="entry name" value="P-loop containing nucleoside triphosphate hydrolases"/>
    <property type="match status" value="1"/>
</dbReference>
<organism evidence="5 6">
    <name type="scientific">Lachnellula hyalina</name>
    <dbReference type="NCBI Taxonomy" id="1316788"/>
    <lineage>
        <taxon>Eukaryota</taxon>
        <taxon>Fungi</taxon>
        <taxon>Dikarya</taxon>
        <taxon>Ascomycota</taxon>
        <taxon>Pezizomycotina</taxon>
        <taxon>Leotiomycetes</taxon>
        <taxon>Helotiales</taxon>
        <taxon>Lachnaceae</taxon>
        <taxon>Lachnellula</taxon>
    </lineage>
</organism>
<dbReference type="AlphaFoldDB" id="A0A8H8R7S2"/>
<dbReference type="Gene3D" id="3.40.50.300">
    <property type="entry name" value="P-loop containing nucleotide triphosphate hydrolases"/>
    <property type="match status" value="1"/>
</dbReference>
<keyword evidence="3" id="KW-0812">Transmembrane</keyword>
<comment type="similarity">
    <text evidence="1">Belongs to the TRAFAC class TrmE-Era-EngA-EngB-Septin-like GTPase superfamily. Septin GTPase family.</text>
</comment>
<feature type="domain" description="Septin-type G" evidence="4">
    <location>
        <begin position="222"/>
        <end position="525"/>
    </location>
</feature>
<dbReference type="GO" id="GO:0005525">
    <property type="term" value="F:GTP binding"/>
    <property type="evidence" value="ECO:0007669"/>
    <property type="project" value="UniProtKB-KW"/>
</dbReference>
<keyword evidence="3" id="KW-1133">Transmembrane helix</keyword>
<dbReference type="PROSITE" id="PS51719">
    <property type="entry name" value="G_SEPTIN"/>
    <property type="match status" value="1"/>
</dbReference>
<feature type="region of interest" description="Disordered" evidence="2">
    <location>
        <begin position="262"/>
        <end position="286"/>
    </location>
</feature>
<feature type="compositionally biased region" description="Polar residues" evidence="2">
    <location>
        <begin position="13"/>
        <end position="35"/>
    </location>
</feature>
<comment type="caution">
    <text evidence="5">The sequence shown here is derived from an EMBL/GenBank/DDBJ whole genome shotgun (WGS) entry which is preliminary data.</text>
</comment>
<dbReference type="PROSITE" id="PS00675">
    <property type="entry name" value="SIGMA54_INTERACT_1"/>
    <property type="match status" value="1"/>
</dbReference>
<dbReference type="EMBL" id="QGMH01000021">
    <property type="protein sequence ID" value="TVY29181.1"/>
    <property type="molecule type" value="Genomic_DNA"/>
</dbReference>
<dbReference type="FunFam" id="3.40.50.300:FF:002000">
    <property type="entry name" value="Putative heat shock protein"/>
    <property type="match status" value="1"/>
</dbReference>
<dbReference type="GeneID" id="41982859"/>
<evidence type="ECO:0000256" key="3">
    <source>
        <dbReference type="SAM" id="Phobius"/>
    </source>
</evidence>
<accession>A0A8H8R7S2</accession>
<reference evidence="5 6" key="1">
    <citation type="submission" date="2018-05" db="EMBL/GenBank/DDBJ databases">
        <title>Genome sequencing and assembly of the regulated plant pathogen Lachnellula willkommii and related sister species for the development of diagnostic species identification markers.</title>
        <authorList>
            <person name="Giroux E."/>
            <person name="Bilodeau G."/>
        </authorList>
    </citation>
    <scope>NUCLEOTIDE SEQUENCE [LARGE SCALE GENOMIC DNA]</scope>
    <source>
        <strain evidence="5 6">CBS 185.66</strain>
    </source>
</reference>
<evidence type="ECO:0000256" key="2">
    <source>
        <dbReference type="SAM" id="MobiDB-lite"/>
    </source>
</evidence>
<dbReference type="InterPro" id="IPR027417">
    <property type="entry name" value="P-loop_NTPase"/>
</dbReference>
<feature type="compositionally biased region" description="Low complexity" evidence="2">
    <location>
        <begin position="51"/>
        <end position="60"/>
    </location>
</feature>
<evidence type="ECO:0000259" key="4">
    <source>
        <dbReference type="PROSITE" id="PS51719"/>
    </source>
</evidence>
<dbReference type="InterPro" id="IPR046707">
    <property type="entry name" value="DUF6780"/>
</dbReference>
<dbReference type="OrthoDB" id="4150765at2759"/>